<dbReference type="RefSeq" id="WP_278008778.1">
    <property type="nucleotide sequence ID" value="NZ_CP121112.1"/>
</dbReference>
<organism evidence="1 2">
    <name type="scientific">Flavobacterium gyeonganense</name>
    <dbReference type="NCBI Taxonomy" id="1310418"/>
    <lineage>
        <taxon>Bacteria</taxon>
        <taxon>Pseudomonadati</taxon>
        <taxon>Bacteroidota</taxon>
        <taxon>Flavobacteriia</taxon>
        <taxon>Flavobacteriales</taxon>
        <taxon>Flavobacteriaceae</taxon>
        <taxon>Flavobacterium</taxon>
    </lineage>
</organism>
<proteinExistence type="predicted"/>
<reference evidence="1 2" key="1">
    <citation type="submission" date="2024-09" db="EMBL/GenBank/DDBJ databases">
        <authorList>
            <person name="Sun Q."/>
            <person name="Mori K."/>
        </authorList>
    </citation>
    <scope>NUCLEOTIDE SEQUENCE [LARGE SCALE GENOMIC DNA]</scope>
    <source>
        <strain evidence="1 2">CECT 8365</strain>
    </source>
</reference>
<protein>
    <submittedName>
        <fullName evidence="1">Uncharacterized protein</fullName>
    </submittedName>
</protein>
<evidence type="ECO:0000313" key="2">
    <source>
        <dbReference type="Proteomes" id="UP001589562"/>
    </source>
</evidence>
<keyword evidence="2" id="KW-1185">Reference proteome</keyword>
<name>A0ABV5HFD6_9FLAO</name>
<dbReference type="EMBL" id="JBHMFE010000022">
    <property type="protein sequence ID" value="MFB9110379.1"/>
    <property type="molecule type" value="Genomic_DNA"/>
</dbReference>
<comment type="caution">
    <text evidence="1">The sequence shown here is derived from an EMBL/GenBank/DDBJ whole genome shotgun (WGS) entry which is preliminary data.</text>
</comment>
<accession>A0ABV5HFD6</accession>
<dbReference type="Proteomes" id="UP001589562">
    <property type="component" value="Unassembled WGS sequence"/>
</dbReference>
<evidence type="ECO:0000313" key="1">
    <source>
        <dbReference type="EMBL" id="MFB9110379.1"/>
    </source>
</evidence>
<gene>
    <name evidence="1" type="ORF">ACFFVK_17480</name>
</gene>
<sequence>MTISENGINFVPHKSIEIKNLSFFKKKYVSIGSYTAGKDSVISQFEIESKYSLLLIKLKNISNNCEFNNHLSDNYPTSGYFNTVNEGLYETNVSPDVFENNYKVNKIDFFCDSAIQNQIDNDSVKSFSINFNKYAIKINSENAKVIYSKIEYYGLKSLNANVLFYKIENEGYIFIMTPLKKDIRLDKNILYDYVFE</sequence>